<keyword evidence="7 9" id="KW-0808">Transferase</keyword>
<feature type="binding site" evidence="9">
    <location>
        <position position="123"/>
    </location>
    <ligand>
        <name>S-adenosyl-L-methionine</name>
        <dbReference type="ChEBI" id="CHEBI:59789"/>
    </ligand>
</feature>
<proteinExistence type="inferred from homology"/>
<feature type="binding site" evidence="9">
    <location>
        <position position="66"/>
    </location>
    <ligand>
        <name>S-adenosyl-L-methionine</name>
        <dbReference type="ChEBI" id="CHEBI:59789"/>
    </ligand>
</feature>
<evidence type="ECO:0000256" key="4">
    <source>
        <dbReference type="ARBA" id="ARBA00011905"/>
    </source>
</evidence>
<evidence type="ECO:0000256" key="6">
    <source>
        <dbReference type="ARBA" id="ARBA00022603"/>
    </source>
</evidence>
<comment type="similarity">
    <text evidence="3 9">Belongs to the class I-like SAM-binding methyltransferase superfamily. TPMT family.</text>
</comment>
<dbReference type="PROSITE" id="PS51585">
    <property type="entry name" value="SAM_MT_TPMT"/>
    <property type="match status" value="1"/>
</dbReference>
<evidence type="ECO:0000256" key="2">
    <source>
        <dbReference type="ARBA" id="ARBA00004496"/>
    </source>
</evidence>
<dbReference type="EC" id="2.1.1.67" evidence="4 9"/>
<dbReference type="PIRSF" id="PIRSF023956">
    <property type="entry name" value="Thiopurine_S-methyltransferase"/>
    <property type="match status" value="1"/>
</dbReference>
<evidence type="ECO:0000313" key="11">
    <source>
        <dbReference type="Proteomes" id="UP001595724"/>
    </source>
</evidence>
<dbReference type="EMBL" id="JBHRYF010000012">
    <property type="protein sequence ID" value="MFC3661236.1"/>
    <property type="molecule type" value="Genomic_DNA"/>
</dbReference>
<comment type="subcellular location">
    <subcellularLocation>
        <location evidence="2 9">Cytoplasm</location>
    </subcellularLocation>
</comment>
<name>A0ABV7UW80_9GAMM</name>
<evidence type="ECO:0000313" key="10">
    <source>
        <dbReference type="EMBL" id="MFC3661236.1"/>
    </source>
</evidence>
<dbReference type="NCBIfam" id="TIGR03840">
    <property type="entry name" value="TMPT_Se_Te"/>
    <property type="match status" value="1"/>
</dbReference>
<dbReference type="SUPFAM" id="SSF53335">
    <property type="entry name" value="S-adenosyl-L-methionine-dependent methyltransferases"/>
    <property type="match status" value="1"/>
</dbReference>
<dbReference type="InterPro" id="IPR025835">
    <property type="entry name" value="Thiopurine_S-MeTrfase"/>
</dbReference>
<evidence type="ECO:0000256" key="7">
    <source>
        <dbReference type="ARBA" id="ARBA00022679"/>
    </source>
</evidence>
<dbReference type="NCBIfam" id="NF009732">
    <property type="entry name" value="PRK13255.1"/>
    <property type="match status" value="1"/>
</dbReference>
<comment type="caution">
    <text evidence="10">The sequence shown here is derived from an EMBL/GenBank/DDBJ whole genome shotgun (WGS) entry which is preliminary data.</text>
</comment>
<gene>
    <name evidence="9" type="primary">tpm</name>
    <name evidence="10" type="ORF">ACFOM9_14320</name>
</gene>
<keyword evidence="11" id="KW-1185">Reference proteome</keyword>
<keyword evidence="5 9" id="KW-0963">Cytoplasm</keyword>
<dbReference type="PANTHER" id="PTHR10259:SF11">
    <property type="entry name" value="THIOPURINE S-METHYLTRANSFERASE"/>
    <property type="match status" value="1"/>
</dbReference>
<accession>A0ABV7UW80</accession>
<feature type="binding site" evidence="9">
    <location>
        <position position="45"/>
    </location>
    <ligand>
        <name>S-adenosyl-L-methionine</name>
        <dbReference type="ChEBI" id="CHEBI:59789"/>
    </ligand>
</feature>
<sequence>MDASFWHQRWEQGRIGFHRDRVMPLLEQHWPSLGLNEGSRVFVPLCGKTLDMAWLAARGHRVLGVELSRIAIEQFMAEHGLVPAIHESLLGTHFVAGAIEIICGDAFALDAETLSGCSAVYDRAALIALPRPMRDAYIGELHARLPAGCRELLITLDYPPHEKAGPPFPVDADEVHRLYDRDWQVACIERRDILDAEPGFAAEGVTALHTAVWRLEKQLS</sequence>
<protein>
    <recommendedName>
        <fullName evidence="4 9">Thiopurine S-methyltransferase</fullName>
        <ecNumber evidence="4 9">2.1.1.67</ecNumber>
    </recommendedName>
    <alternativeName>
        <fullName evidence="9">Thiopurine methyltransferase</fullName>
    </alternativeName>
</protein>
<dbReference type="InterPro" id="IPR022474">
    <property type="entry name" value="Thiopur_S-MeTfrase_Se/Te_detox"/>
</dbReference>
<dbReference type="Gene3D" id="3.40.50.150">
    <property type="entry name" value="Vaccinia Virus protein VP39"/>
    <property type="match status" value="1"/>
</dbReference>
<organism evidence="10 11">
    <name type="scientific">Luteimonas notoginsengisoli</name>
    <dbReference type="NCBI Taxonomy" id="1578200"/>
    <lineage>
        <taxon>Bacteria</taxon>
        <taxon>Pseudomonadati</taxon>
        <taxon>Pseudomonadota</taxon>
        <taxon>Gammaproteobacteria</taxon>
        <taxon>Lysobacterales</taxon>
        <taxon>Lysobacteraceae</taxon>
        <taxon>Luteimonas</taxon>
    </lineage>
</organism>
<evidence type="ECO:0000256" key="1">
    <source>
        <dbReference type="ARBA" id="ARBA00000903"/>
    </source>
</evidence>
<dbReference type="Pfam" id="PF05724">
    <property type="entry name" value="TPMT"/>
    <property type="match status" value="1"/>
</dbReference>
<evidence type="ECO:0000256" key="5">
    <source>
        <dbReference type="ARBA" id="ARBA00022490"/>
    </source>
</evidence>
<dbReference type="RefSeq" id="WP_386712275.1">
    <property type="nucleotide sequence ID" value="NZ_JBHRYF010000012.1"/>
</dbReference>
<evidence type="ECO:0000256" key="8">
    <source>
        <dbReference type="ARBA" id="ARBA00022691"/>
    </source>
</evidence>
<evidence type="ECO:0000256" key="3">
    <source>
        <dbReference type="ARBA" id="ARBA00008145"/>
    </source>
</evidence>
<dbReference type="Proteomes" id="UP001595724">
    <property type="component" value="Unassembled WGS sequence"/>
</dbReference>
<dbReference type="PANTHER" id="PTHR10259">
    <property type="entry name" value="THIOPURINE S-METHYLTRANSFERASE"/>
    <property type="match status" value="1"/>
</dbReference>
<dbReference type="GO" id="GO:0008119">
    <property type="term" value="F:thiopurine S-methyltransferase activity"/>
    <property type="evidence" value="ECO:0007669"/>
    <property type="project" value="UniProtKB-EC"/>
</dbReference>
<keyword evidence="8 9" id="KW-0949">S-adenosyl-L-methionine</keyword>
<keyword evidence="6 9" id="KW-0489">Methyltransferase</keyword>
<evidence type="ECO:0000256" key="9">
    <source>
        <dbReference type="HAMAP-Rule" id="MF_00812"/>
    </source>
</evidence>
<dbReference type="InterPro" id="IPR008854">
    <property type="entry name" value="TPMT"/>
</dbReference>
<comment type="catalytic activity">
    <reaction evidence="1 9">
        <text>S-adenosyl-L-methionine + a thiopurine = S-adenosyl-L-homocysteine + a thiopurine S-methylether.</text>
        <dbReference type="EC" id="2.1.1.67"/>
    </reaction>
</comment>
<feature type="binding site" evidence="9">
    <location>
        <position position="10"/>
    </location>
    <ligand>
        <name>S-adenosyl-L-methionine</name>
        <dbReference type="ChEBI" id="CHEBI:59789"/>
    </ligand>
</feature>
<dbReference type="HAMAP" id="MF_00812">
    <property type="entry name" value="Thiopur_methtran"/>
    <property type="match status" value="1"/>
</dbReference>
<reference evidence="11" key="1">
    <citation type="journal article" date="2019" name="Int. J. Syst. Evol. Microbiol.">
        <title>The Global Catalogue of Microorganisms (GCM) 10K type strain sequencing project: providing services to taxonomists for standard genome sequencing and annotation.</title>
        <authorList>
            <consortium name="The Broad Institute Genomics Platform"/>
            <consortium name="The Broad Institute Genome Sequencing Center for Infectious Disease"/>
            <person name="Wu L."/>
            <person name="Ma J."/>
        </authorList>
    </citation>
    <scope>NUCLEOTIDE SEQUENCE [LARGE SCALE GENOMIC DNA]</scope>
    <source>
        <strain evidence="11">KCTC 42211</strain>
    </source>
</reference>
<dbReference type="InterPro" id="IPR029063">
    <property type="entry name" value="SAM-dependent_MTases_sf"/>
</dbReference>
<dbReference type="GO" id="GO:0032259">
    <property type="term" value="P:methylation"/>
    <property type="evidence" value="ECO:0007669"/>
    <property type="project" value="UniProtKB-KW"/>
</dbReference>